<dbReference type="PANTHER" id="PTHR10997">
    <property type="entry name" value="IMPORTIN-7, 8, 11"/>
    <property type="match status" value="1"/>
</dbReference>
<dbReference type="GO" id="GO:0005049">
    <property type="term" value="F:nuclear export signal receptor activity"/>
    <property type="evidence" value="ECO:0007669"/>
    <property type="project" value="TreeGrafter"/>
</dbReference>
<dbReference type="GO" id="GO:0006611">
    <property type="term" value="P:protein export from nucleus"/>
    <property type="evidence" value="ECO:0007669"/>
    <property type="project" value="TreeGrafter"/>
</dbReference>
<dbReference type="InterPro" id="IPR016024">
    <property type="entry name" value="ARM-type_fold"/>
</dbReference>
<dbReference type="InterPro" id="IPR005043">
    <property type="entry name" value="XPO2_C"/>
</dbReference>
<gene>
    <name evidence="2" type="ORF">ALEPTO_LOCUS12896</name>
</gene>
<accession>A0A9N9IL28</accession>
<name>A0A9N9IL28_9GLOM</name>
<organism evidence="2 3">
    <name type="scientific">Ambispora leptoticha</name>
    <dbReference type="NCBI Taxonomy" id="144679"/>
    <lineage>
        <taxon>Eukaryota</taxon>
        <taxon>Fungi</taxon>
        <taxon>Fungi incertae sedis</taxon>
        <taxon>Mucoromycota</taxon>
        <taxon>Glomeromycotina</taxon>
        <taxon>Glomeromycetes</taxon>
        <taxon>Archaeosporales</taxon>
        <taxon>Ambisporaceae</taxon>
        <taxon>Ambispora</taxon>
    </lineage>
</organism>
<evidence type="ECO:0000313" key="3">
    <source>
        <dbReference type="Proteomes" id="UP000789508"/>
    </source>
</evidence>
<dbReference type="GO" id="GO:0005829">
    <property type="term" value="C:cytosol"/>
    <property type="evidence" value="ECO:0007669"/>
    <property type="project" value="TreeGrafter"/>
</dbReference>
<dbReference type="OrthoDB" id="3268246at2759"/>
<dbReference type="Gene3D" id="1.25.10.10">
    <property type="entry name" value="Leucine-rich Repeat Variant"/>
    <property type="match status" value="1"/>
</dbReference>
<keyword evidence="3" id="KW-1185">Reference proteome</keyword>
<dbReference type="GO" id="GO:0031267">
    <property type="term" value="F:small GTPase binding"/>
    <property type="evidence" value="ECO:0007669"/>
    <property type="project" value="InterPro"/>
</dbReference>
<dbReference type="PANTHER" id="PTHR10997:SF8">
    <property type="entry name" value="EXPORTIN-2"/>
    <property type="match status" value="1"/>
</dbReference>
<dbReference type="Pfam" id="PF03378">
    <property type="entry name" value="CAS_CSE1"/>
    <property type="match status" value="1"/>
</dbReference>
<feature type="non-terminal residue" evidence="2">
    <location>
        <position position="1"/>
    </location>
</feature>
<dbReference type="EMBL" id="CAJVPS010034398">
    <property type="protein sequence ID" value="CAG8739238.1"/>
    <property type="molecule type" value="Genomic_DNA"/>
</dbReference>
<protein>
    <submittedName>
        <fullName evidence="2">14489_t:CDS:1</fullName>
    </submittedName>
</protein>
<proteinExistence type="predicted"/>
<dbReference type="SUPFAM" id="SSF48371">
    <property type="entry name" value="ARM repeat"/>
    <property type="match status" value="1"/>
</dbReference>
<evidence type="ECO:0000313" key="2">
    <source>
        <dbReference type="EMBL" id="CAG8739238.1"/>
    </source>
</evidence>
<comment type="caution">
    <text evidence="2">The sequence shown here is derived from an EMBL/GenBank/DDBJ whole genome shotgun (WGS) entry which is preliminary data.</text>
</comment>
<dbReference type="AlphaFoldDB" id="A0A9N9IL28"/>
<dbReference type="GO" id="GO:0005635">
    <property type="term" value="C:nuclear envelope"/>
    <property type="evidence" value="ECO:0007669"/>
    <property type="project" value="TreeGrafter"/>
</dbReference>
<reference evidence="2" key="1">
    <citation type="submission" date="2021-06" db="EMBL/GenBank/DDBJ databases">
        <authorList>
            <person name="Kallberg Y."/>
            <person name="Tangrot J."/>
            <person name="Rosling A."/>
        </authorList>
    </citation>
    <scope>NUCLEOTIDE SEQUENCE</scope>
    <source>
        <strain evidence="2">FL130A</strain>
    </source>
</reference>
<dbReference type="Proteomes" id="UP000789508">
    <property type="component" value="Unassembled WGS sequence"/>
</dbReference>
<dbReference type="GO" id="GO:0006606">
    <property type="term" value="P:protein import into nucleus"/>
    <property type="evidence" value="ECO:0007669"/>
    <property type="project" value="TreeGrafter"/>
</dbReference>
<evidence type="ECO:0000259" key="1">
    <source>
        <dbReference type="Pfam" id="PF03378"/>
    </source>
</evidence>
<sequence>NVPALVRWLQAYLYRGASSIVAQNQLVPILGIFQKLLASKINDQYALDLLTTIIEYTPTANLDQYMQAIISLLMKKLSATRNEKFTIRFINFLCYFIALNKEGAGPDYIINAFDSIQPGLFLQVLTSIVILNLQKVQGQIERNICAVALTRLLTQSNTMLSPNYIVQWPSILTAVIKLFEAPVEIKKTGIEEEQEEYVDFELEEAEFKSAFNKLVTASRAKRDPTGIPNPRDFLARSVYALSQTHPGKIIDIVHKEIPQECAIYLNQYMANAGVGALD</sequence>
<dbReference type="InterPro" id="IPR011989">
    <property type="entry name" value="ARM-like"/>
</dbReference>
<feature type="domain" description="Exportin-2 C-terminal" evidence="1">
    <location>
        <begin position="1"/>
        <end position="268"/>
    </location>
</feature>